<name>A0A2I0U3L2_LIMLA</name>
<gene>
    <name evidence="2" type="ORF">llap_9017</name>
</gene>
<dbReference type="InterPro" id="IPR026307">
    <property type="entry name" value="TMEM132"/>
</dbReference>
<reference evidence="3" key="1">
    <citation type="submission" date="2017-11" db="EMBL/GenBank/DDBJ databases">
        <authorList>
            <person name="Lima N.C."/>
            <person name="Parody-Merino A.M."/>
            <person name="Battley P.F."/>
            <person name="Fidler A.E."/>
            <person name="Prosdocimi F."/>
        </authorList>
    </citation>
    <scope>NUCLEOTIDE SEQUENCE [LARGE SCALE GENOMIC DNA]</scope>
</reference>
<keyword evidence="3" id="KW-1185">Reference proteome</keyword>
<dbReference type="PANTHER" id="PTHR13388:SF12">
    <property type="entry name" value="TRANSMEMBRANE PROTEIN 132B"/>
    <property type="match status" value="1"/>
</dbReference>
<evidence type="ECO:0000313" key="2">
    <source>
        <dbReference type="EMBL" id="PKU40680.1"/>
    </source>
</evidence>
<proteinExistence type="predicted"/>
<dbReference type="EMBL" id="KZ506223">
    <property type="protein sequence ID" value="PKU40680.1"/>
    <property type="molecule type" value="Genomic_DNA"/>
</dbReference>
<dbReference type="PANTHER" id="PTHR13388">
    <property type="entry name" value="DETONATOR, ISOFORM E"/>
    <property type="match status" value="1"/>
</dbReference>
<dbReference type="Proteomes" id="UP000233556">
    <property type="component" value="Unassembled WGS sequence"/>
</dbReference>
<dbReference type="OrthoDB" id="10026202at2759"/>
<reference evidence="3" key="2">
    <citation type="submission" date="2017-12" db="EMBL/GenBank/DDBJ databases">
        <title>Genome sequence of the Bar-tailed Godwit (Limosa lapponica baueri).</title>
        <authorList>
            <person name="Lima N.C.B."/>
            <person name="Parody-Merino A.M."/>
            <person name="Battley P.F."/>
            <person name="Fidler A.E."/>
            <person name="Prosdocimi F."/>
        </authorList>
    </citation>
    <scope>NUCLEOTIDE SEQUENCE [LARGE SCALE GENOMIC DNA]</scope>
</reference>
<evidence type="ECO:0000313" key="3">
    <source>
        <dbReference type="Proteomes" id="UP000233556"/>
    </source>
</evidence>
<organism evidence="2 3">
    <name type="scientific">Limosa lapponica baueri</name>
    <dbReference type="NCBI Taxonomy" id="1758121"/>
    <lineage>
        <taxon>Eukaryota</taxon>
        <taxon>Metazoa</taxon>
        <taxon>Chordata</taxon>
        <taxon>Craniata</taxon>
        <taxon>Vertebrata</taxon>
        <taxon>Euteleostomi</taxon>
        <taxon>Archelosauria</taxon>
        <taxon>Archosauria</taxon>
        <taxon>Dinosauria</taxon>
        <taxon>Saurischia</taxon>
        <taxon>Theropoda</taxon>
        <taxon>Coelurosauria</taxon>
        <taxon>Aves</taxon>
        <taxon>Neognathae</taxon>
        <taxon>Neoaves</taxon>
        <taxon>Charadriiformes</taxon>
        <taxon>Scolopacidae</taxon>
        <taxon>Limosa</taxon>
    </lineage>
</organism>
<protein>
    <recommendedName>
        <fullName evidence="1">Transmembrane protein TMEM132 cohesin-like domain-containing protein</fullName>
    </recommendedName>
</protein>
<evidence type="ECO:0000259" key="1">
    <source>
        <dbReference type="Pfam" id="PF23039"/>
    </source>
</evidence>
<dbReference type="AlphaFoldDB" id="A0A2I0U3L2"/>
<accession>A0A2I0U3L2</accession>
<feature type="domain" description="Transmembrane protein TMEM132 cohesin-like" evidence="1">
    <location>
        <begin position="18"/>
        <end position="75"/>
    </location>
</feature>
<dbReference type="Pfam" id="PF23039">
    <property type="entry name" value="TMEM132_3rd"/>
    <property type="match status" value="1"/>
</dbReference>
<dbReference type="InterPro" id="IPR055421">
    <property type="entry name" value="TMEM132_3rd"/>
</dbReference>
<sequence length="128" mass="14605">MLPTECTNYTHTEFGPESSFVKRANMSSYEILQMDFEIDNTSSLAGAQQITWQVEYPRDDSLSELVVSEIFVSRTMFVGIVPLAMVKMHGWDDYSLNLKPISKLEYLIPGGFFGGEWKEYLVSSKFLP</sequence>